<proteinExistence type="predicted"/>
<name>F0W6N2_9STRA</name>
<dbReference type="EMBL" id="FR824070">
    <property type="protein sequence ID" value="CCA16777.1"/>
    <property type="molecule type" value="Genomic_DNA"/>
</dbReference>
<accession>F0W6N2</accession>
<protein>
    <submittedName>
        <fullName evidence="1">AlNc14C25G2520 protein</fullName>
    </submittedName>
</protein>
<dbReference type="HOGENOM" id="CLU_2201938_0_0_1"/>
<reference evidence="1" key="1">
    <citation type="journal article" date="2011" name="PLoS Biol.">
        <title>Gene gain and loss during evolution of obligate parasitism in the white rust pathogen of Arabidopsis thaliana.</title>
        <authorList>
            <person name="Kemen E."/>
            <person name="Gardiner A."/>
            <person name="Schultz-Larsen T."/>
            <person name="Kemen A.C."/>
            <person name="Balmuth A.L."/>
            <person name="Robert-Seilaniantz A."/>
            <person name="Bailey K."/>
            <person name="Holub E."/>
            <person name="Studholme D.J."/>
            <person name="Maclean D."/>
            <person name="Jones J.D."/>
        </authorList>
    </citation>
    <scope>NUCLEOTIDE SEQUENCE</scope>
</reference>
<gene>
    <name evidence="1" type="primary">AlNc14C25G2520</name>
    <name evidence="1" type="ORF">ALNC14_029200</name>
</gene>
<evidence type="ECO:0000313" key="1">
    <source>
        <dbReference type="EMBL" id="CCA16777.1"/>
    </source>
</evidence>
<sequence length="108" mass="12476">MYSLPNSLSMEKNQAIFRGQCLNVMPEIMCDYESDRLKNNVDLNDNQVQARYNDMSESNAKRVANVVVVRLDTEGSRNVKENAAFEDCCICLTRKRKEVLLSLTKQYF</sequence>
<reference evidence="1" key="2">
    <citation type="submission" date="2011-02" db="EMBL/GenBank/DDBJ databases">
        <authorList>
            <person name="MacLean D."/>
        </authorList>
    </citation>
    <scope>NUCLEOTIDE SEQUENCE</scope>
</reference>
<organism evidence="1">
    <name type="scientific">Albugo laibachii Nc14</name>
    <dbReference type="NCBI Taxonomy" id="890382"/>
    <lineage>
        <taxon>Eukaryota</taxon>
        <taxon>Sar</taxon>
        <taxon>Stramenopiles</taxon>
        <taxon>Oomycota</taxon>
        <taxon>Peronosporomycetes</taxon>
        <taxon>Albuginales</taxon>
        <taxon>Albuginaceae</taxon>
        <taxon>Albugo</taxon>
    </lineage>
</organism>
<dbReference type="AlphaFoldDB" id="F0W6N2"/>